<gene>
    <name evidence="1" type="ORF">DPEC_G00083200</name>
</gene>
<dbReference type="Proteomes" id="UP001157502">
    <property type="component" value="Chromosome 7"/>
</dbReference>
<comment type="caution">
    <text evidence="1">The sequence shown here is derived from an EMBL/GenBank/DDBJ whole genome shotgun (WGS) entry which is preliminary data.</text>
</comment>
<keyword evidence="2" id="KW-1185">Reference proteome</keyword>
<reference evidence="1" key="1">
    <citation type="submission" date="2021-05" db="EMBL/GenBank/DDBJ databases">
        <authorList>
            <person name="Pan Q."/>
            <person name="Jouanno E."/>
            <person name="Zahm M."/>
            <person name="Klopp C."/>
            <person name="Cabau C."/>
            <person name="Louis A."/>
            <person name="Berthelot C."/>
            <person name="Parey E."/>
            <person name="Roest Crollius H."/>
            <person name="Montfort J."/>
            <person name="Robinson-Rechavi M."/>
            <person name="Bouchez O."/>
            <person name="Lampietro C."/>
            <person name="Lopez Roques C."/>
            <person name="Donnadieu C."/>
            <person name="Postlethwait J."/>
            <person name="Bobe J."/>
            <person name="Dillon D."/>
            <person name="Chandos A."/>
            <person name="von Hippel F."/>
            <person name="Guiguen Y."/>
        </authorList>
    </citation>
    <scope>NUCLEOTIDE SEQUENCE</scope>
    <source>
        <strain evidence="1">YG-Jan2019</strain>
    </source>
</reference>
<evidence type="ECO:0000313" key="1">
    <source>
        <dbReference type="EMBL" id="KAJ8008897.1"/>
    </source>
</evidence>
<proteinExistence type="predicted"/>
<sequence>MCVGLVPETEQIQTGFHPLMLPYLYGATSSGQSPPPPWAVCEETAAGNNHVCVVECGCHDSCSSAPSVVLLLAKNGLQVARYRLELLEIPTAQSAL</sequence>
<organism evidence="1 2">
    <name type="scientific">Dallia pectoralis</name>
    <name type="common">Alaska blackfish</name>
    <dbReference type="NCBI Taxonomy" id="75939"/>
    <lineage>
        <taxon>Eukaryota</taxon>
        <taxon>Metazoa</taxon>
        <taxon>Chordata</taxon>
        <taxon>Craniata</taxon>
        <taxon>Vertebrata</taxon>
        <taxon>Euteleostomi</taxon>
        <taxon>Actinopterygii</taxon>
        <taxon>Neopterygii</taxon>
        <taxon>Teleostei</taxon>
        <taxon>Protacanthopterygii</taxon>
        <taxon>Esociformes</taxon>
        <taxon>Umbridae</taxon>
        <taxon>Dallia</taxon>
    </lineage>
</organism>
<evidence type="ECO:0000313" key="2">
    <source>
        <dbReference type="Proteomes" id="UP001157502"/>
    </source>
</evidence>
<dbReference type="EMBL" id="CM055734">
    <property type="protein sequence ID" value="KAJ8008897.1"/>
    <property type="molecule type" value="Genomic_DNA"/>
</dbReference>
<name>A0ACC2GYZ4_DALPE</name>
<protein>
    <submittedName>
        <fullName evidence="1">Uncharacterized protein</fullName>
    </submittedName>
</protein>
<accession>A0ACC2GYZ4</accession>